<dbReference type="Proteomes" id="UP000316167">
    <property type="component" value="Unassembled WGS sequence"/>
</dbReference>
<evidence type="ECO:0000313" key="1">
    <source>
        <dbReference type="EMBL" id="TWI85867.1"/>
    </source>
</evidence>
<dbReference type="RefSeq" id="WP_158637316.1">
    <property type="nucleotide sequence ID" value="NZ_VLLE01000002.1"/>
</dbReference>
<accession>A0A562SX53</accession>
<gene>
    <name evidence="1" type="ORF">IQ13_1036</name>
</gene>
<evidence type="ECO:0000313" key="2">
    <source>
        <dbReference type="Proteomes" id="UP000316167"/>
    </source>
</evidence>
<dbReference type="OrthoDB" id="9940682at2"/>
<dbReference type="AlphaFoldDB" id="A0A562SX53"/>
<comment type="caution">
    <text evidence="1">The sequence shown here is derived from an EMBL/GenBank/DDBJ whole genome shotgun (WGS) entry which is preliminary data.</text>
</comment>
<sequence>MKLYVKDRNGQKIHLNVTAGTREELFRHLGSRQFQIMGKVYNVNQVYAEASDDNTSTGVVVGGLIGILGGPVGILIGGALGGLLGNGSDTTENERVIIFNNSRA</sequence>
<keyword evidence="2" id="KW-1185">Reference proteome</keyword>
<reference evidence="1 2" key="1">
    <citation type="journal article" date="2015" name="Stand. Genomic Sci.">
        <title>Genomic Encyclopedia of Bacterial and Archaeal Type Strains, Phase III: the genomes of soil and plant-associated and newly described type strains.</title>
        <authorList>
            <person name="Whitman W.B."/>
            <person name="Woyke T."/>
            <person name="Klenk H.P."/>
            <person name="Zhou Y."/>
            <person name="Lilburn T.G."/>
            <person name="Beck B.J."/>
            <person name="De Vos P."/>
            <person name="Vandamme P."/>
            <person name="Eisen J.A."/>
            <person name="Garrity G."/>
            <person name="Hugenholtz P."/>
            <person name="Kyrpides N.C."/>
        </authorList>
    </citation>
    <scope>NUCLEOTIDE SEQUENCE [LARGE SCALE GENOMIC DNA]</scope>
    <source>
        <strain evidence="1 2">CGMCC 1.7271</strain>
    </source>
</reference>
<organism evidence="1 2">
    <name type="scientific">Lacibacter cauensis</name>
    <dbReference type="NCBI Taxonomy" id="510947"/>
    <lineage>
        <taxon>Bacteria</taxon>
        <taxon>Pseudomonadati</taxon>
        <taxon>Bacteroidota</taxon>
        <taxon>Chitinophagia</taxon>
        <taxon>Chitinophagales</taxon>
        <taxon>Chitinophagaceae</taxon>
        <taxon>Lacibacter</taxon>
    </lineage>
</organism>
<evidence type="ECO:0008006" key="3">
    <source>
        <dbReference type="Google" id="ProtNLM"/>
    </source>
</evidence>
<proteinExistence type="predicted"/>
<protein>
    <recommendedName>
        <fullName evidence="3">Glycine zipper domain-containing protein</fullName>
    </recommendedName>
</protein>
<dbReference type="EMBL" id="VLLE01000002">
    <property type="protein sequence ID" value="TWI85867.1"/>
    <property type="molecule type" value="Genomic_DNA"/>
</dbReference>
<name>A0A562SX53_9BACT</name>